<dbReference type="AlphaFoldDB" id="A0A0P0A9W0"/>
<evidence type="ECO:0000256" key="1">
    <source>
        <dbReference type="ARBA" id="ARBA00004651"/>
    </source>
</evidence>
<dbReference type="InterPro" id="IPR032808">
    <property type="entry name" value="DoxX"/>
</dbReference>
<evidence type="ECO:0000256" key="3">
    <source>
        <dbReference type="ARBA" id="ARBA00022475"/>
    </source>
</evidence>
<dbReference type="KEGG" id="cmar:IMCC12053_1439"/>
<dbReference type="PANTHER" id="PTHR33452:SF1">
    <property type="entry name" value="INNER MEMBRANE PROTEIN YPHA-RELATED"/>
    <property type="match status" value="1"/>
</dbReference>
<sequence length="143" mass="14961">MAQQNELNYGAFIIRVSLGVVLLAHGLLKVYVFTIPGTVGYFDSLGLPPIAAYLTIFAELVGGTALILGLYSRLVAALSLPLLIGSVWAHAANGWLFSAPNGGWEFPLVLVVLAVAVTVQGGGAFALRKLPVVDGFLPTVLKA</sequence>
<dbReference type="PATRIC" id="fig|1397108.4.peg.1472"/>
<dbReference type="EMBL" id="CP012023">
    <property type="protein sequence ID" value="ALI55386.1"/>
    <property type="molecule type" value="Genomic_DNA"/>
</dbReference>
<dbReference type="OrthoDB" id="5382961at2"/>
<dbReference type="InterPro" id="IPR051907">
    <property type="entry name" value="DoxX-like_oxidoreductase"/>
</dbReference>
<evidence type="ECO:0000256" key="5">
    <source>
        <dbReference type="ARBA" id="ARBA00022989"/>
    </source>
</evidence>
<dbReference type="RefSeq" id="WP_062217204.1">
    <property type="nucleotide sequence ID" value="NZ_CP012023.1"/>
</dbReference>
<comment type="subcellular location">
    <subcellularLocation>
        <location evidence="1">Cell membrane</location>
        <topology evidence="1">Multi-pass membrane protein</topology>
    </subcellularLocation>
</comment>
<keyword evidence="6" id="KW-0472">Membrane</keyword>
<protein>
    <submittedName>
        <fullName evidence="7">Putative membrane protein</fullName>
    </submittedName>
</protein>
<dbReference type="PANTHER" id="PTHR33452">
    <property type="entry name" value="OXIDOREDUCTASE CATD-RELATED"/>
    <property type="match status" value="1"/>
</dbReference>
<dbReference type="Pfam" id="PF07681">
    <property type="entry name" value="DoxX"/>
    <property type="match status" value="1"/>
</dbReference>
<evidence type="ECO:0000256" key="4">
    <source>
        <dbReference type="ARBA" id="ARBA00022692"/>
    </source>
</evidence>
<organism evidence="7 8">
    <name type="scientific">Celeribacter marinus</name>
    <dbReference type="NCBI Taxonomy" id="1397108"/>
    <lineage>
        <taxon>Bacteria</taxon>
        <taxon>Pseudomonadati</taxon>
        <taxon>Pseudomonadota</taxon>
        <taxon>Alphaproteobacteria</taxon>
        <taxon>Rhodobacterales</taxon>
        <taxon>Roseobacteraceae</taxon>
        <taxon>Celeribacter</taxon>
    </lineage>
</organism>
<dbReference type="GO" id="GO:0005886">
    <property type="term" value="C:plasma membrane"/>
    <property type="evidence" value="ECO:0007669"/>
    <property type="project" value="UniProtKB-SubCell"/>
</dbReference>
<keyword evidence="5" id="KW-1133">Transmembrane helix</keyword>
<name>A0A0P0A9W0_9RHOB</name>
<dbReference type="STRING" id="1397108.IMCC12053_1439"/>
<accession>A0A0P0A9W0</accession>
<keyword evidence="3" id="KW-1003">Cell membrane</keyword>
<keyword evidence="4" id="KW-0812">Transmembrane</keyword>
<proteinExistence type="inferred from homology"/>
<dbReference type="Proteomes" id="UP000064920">
    <property type="component" value="Chromosome"/>
</dbReference>
<comment type="similarity">
    <text evidence="2">Belongs to the DoxX family.</text>
</comment>
<keyword evidence="8" id="KW-1185">Reference proteome</keyword>
<evidence type="ECO:0000256" key="2">
    <source>
        <dbReference type="ARBA" id="ARBA00006679"/>
    </source>
</evidence>
<evidence type="ECO:0000256" key="6">
    <source>
        <dbReference type="ARBA" id="ARBA00023136"/>
    </source>
</evidence>
<evidence type="ECO:0000313" key="8">
    <source>
        <dbReference type="Proteomes" id="UP000064920"/>
    </source>
</evidence>
<gene>
    <name evidence="7" type="ORF">IMCC12053_1439</name>
</gene>
<evidence type="ECO:0000313" key="7">
    <source>
        <dbReference type="EMBL" id="ALI55386.1"/>
    </source>
</evidence>
<reference evidence="7 8" key="1">
    <citation type="submission" date="2015-05" db="EMBL/GenBank/DDBJ databases">
        <authorList>
            <person name="Wang D.B."/>
            <person name="Wang M."/>
        </authorList>
    </citation>
    <scope>NUCLEOTIDE SEQUENCE [LARGE SCALE GENOMIC DNA]</scope>
    <source>
        <strain evidence="7 8">IMCC 12053</strain>
    </source>
</reference>